<keyword evidence="9 12" id="KW-0862">Zinc</keyword>
<dbReference type="CDD" id="cd09920">
    <property type="entry name" value="SH2_Cbl-b_TKB"/>
    <property type="match status" value="1"/>
</dbReference>
<comment type="catalytic activity">
    <reaction evidence="1 12">
        <text>S-ubiquitinyl-[E2 ubiquitin-conjugating enzyme]-L-cysteine + [acceptor protein]-L-lysine = [E2 ubiquitin-conjugating enzyme]-L-cysteine + N(6)-ubiquitinyl-[acceptor protein]-L-lysine.</text>
        <dbReference type="EC" id="2.3.2.27"/>
    </reaction>
</comment>
<feature type="region of interest" description="Disordered" evidence="13">
    <location>
        <begin position="780"/>
        <end position="882"/>
    </location>
</feature>
<feature type="compositionally biased region" description="Polar residues" evidence="13">
    <location>
        <begin position="534"/>
        <end position="584"/>
    </location>
</feature>
<dbReference type="SMART" id="SM00184">
    <property type="entry name" value="RING"/>
    <property type="match status" value="1"/>
</dbReference>
<dbReference type="Pfam" id="PF00627">
    <property type="entry name" value="UBA"/>
    <property type="match status" value="1"/>
</dbReference>
<evidence type="ECO:0000256" key="12">
    <source>
        <dbReference type="RuleBase" id="RU367001"/>
    </source>
</evidence>
<dbReference type="GO" id="GO:0007166">
    <property type="term" value="P:cell surface receptor signaling pathway"/>
    <property type="evidence" value="ECO:0007669"/>
    <property type="project" value="InterPro"/>
</dbReference>
<dbReference type="SUPFAM" id="SSF47473">
    <property type="entry name" value="EF-hand"/>
    <property type="match status" value="1"/>
</dbReference>
<dbReference type="PROSITE" id="PS00518">
    <property type="entry name" value="ZF_RING_1"/>
    <property type="match status" value="1"/>
</dbReference>
<evidence type="ECO:0000259" key="14">
    <source>
        <dbReference type="PROSITE" id="PS50089"/>
    </source>
</evidence>
<keyword evidence="10 12" id="KW-0106">Calcium</keyword>
<comment type="pathway">
    <text evidence="3 12">Protein modification; protein ubiquitination.</text>
</comment>
<dbReference type="InterPro" id="IPR013083">
    <property type="entry name" value="Znf_RING/FYVE/PHD"/>
</dbReference>
<evidence type="ECO:0000256" key="5">
    <source>
        <dbReference type="ARBA" id="ARBA00022679"/>
    </source>
</evidence>
<evidence type="ECO:0000259" key="15">
    <source>
        <dbReference type="PROSITE" id="PS51506"/>
    </source>
</evidence>
<dbReference type="InterPro" id="IPR036860">
    <property type="entry name" value="SH2_dom_sf"/>
</dbReference>
<evidence type="ECO:0000313" key="17">
    <source>
        <dbReference type="Proteomes" id="UP000887567"/>
    </source>
</evidence>
<dbReference type="OrthoDB" id="7237699at2759"/>
<keyword evidence="17" id="KW-1185">Reference proteome</keyword>
<evidence type="ECO:0000256" key="2">
    <source>
        <dbReference type="ARBA" id="ARBA00004496"/>
    </source>
</evidence>
<dbReference type="InterPro" id="IPR036537">
    <property type="entry name" value="Adaptor_Cbl_N_dom_sf"/>
</dbReference>
<dbReference type="PANTHER" id="PTHR23007">
    <property type="entry name" value="CBL"/>
    <property type="match status" value="1"/>
</dbReference>
<dbReference type="GO" id="GO:0017124">
    <property type="term" value="F:SH3 domain binding"/>
    <property type="evidence" value="ECO:0007669"/>
    <property type="project" value="TreeGrafter"/>
</dbReference>
<dbReference type="AlphaFoldDB" id="A0A913XFD7"/>
<feature type="compositionally biased region" description="Polar residues" evidence="13">
    <location>
        <begin position="728"/>
        <end position="737"/>
    </location>
</feature>
<dbReference type="Pfam" id="PF02762">
    <property type="entry name" value="Cbl_N3"/>
    <property type="match status" value="1"/>
</dbReference>
<feature type="domain" description="RING-type" evidence="14">
    <location>
        <begin position="411"/>
        <end position="450"/>
    </location>
</feature>
<dbReference type="InterPro" id="IPR024159">
    <property type="entry name" value="Cbl_PTB"/>
</dbReference>
<evidence type="ECO:0000256" key="1">
    <source>
        <dbReference type="ARBA" id="ARBA00000900"/>
    </source>
</evidence>
<dbReference type="Pfam" id="PF13920">
    <property type="entry name" value="zf-C3HC4_3"/>
    <property type="match status" value="1"/>
</dbReference>
<dbReference type="InterPro" id="IPR003153">
    <property type="entry name" value="Adaptor_Cbl_N_hlx"/>
</dbReference>
<keyword evidence="8 12" id="KW-0833">Ubl conjugation pathway</keyword>
<dbReference type="CDD" id="cd16708">
    <property type="entry name" value="RING-HC_Cbl"/>
    <property type="match status" value="1"/>
</dbReference>
<evidence type="ECO:0000256" key="4">
    <source>
        <dbReference type="ARBA" id="ARBA00022490"/>
    </source>
</evidence>
<evidence type="ECO:0000256" key="11">
    <source>
        <dbReference type="PROSITE-ProRule" id="PRU00175"/>
    </source>
</evidence>
<dbReference type="KEGG" id="epa:110242011"/>
<dbReference type="GO" id="GO:0005509">
    <property type="term" value="F:calcium ion binding"/>
    <property type="evidence" value="ECO:0007669"/>
    <property type="project" value="UniProtKB-UniRule"/>
</dbReference>
<dbReference type="PROSITE" id="PS50089">
    <property type="entry name" value="ZF_RING_2"/>
    <property type="match status" value="1"/>
</dbReference>
<dbReference type="InterPro" id="IPR011992">
    <property type="entry name" value="EF-hand-dom_pair"/>
</dbReference>
<dbReference type="Pfam" id="PF02262">
    <property type="entry name" value="Cbl_N"/>
    <property type="match status" value="1"/>
</dbReference>
<dbReference type="Gene3D" id="1.10.238.10">
    <property type="entry name" value="EF-hand"/>
    <property type="match status" value="1"/>
</dbReference>
<feature type="region of interest" description="Disordered" evidence="13">
    <location>
        <begin position="718"/>
        <end position="737"/>
    </location>
</feature>
<dbReference type="InterPro" id="IPR017907">
    <property type="entry name" value="Znf_RING_CS"/>
</dbReference>
<feature type="compositionally biased region" description="Basic and acidic residues" evidence="13">
    <location>
        <begin position="517"/>
        <end position="526"/>
    </location>
</feature>
<dbReference type="SUPFAM" id="SSF46934">
    <property type="entry name" value="UBA-like"/>
    <property type="match status" value="1"/>
</dbReference>
<dbReference type="OMA" id="HISIFEY"/>
<evidence type="ECO:0000256" key="13">
    <source>
        <dbReference type="SAM" id="MobiDB-lite"/>
    </source>
</evidence>
<comment type="domain">
    <text evidence="12">The N-terminus is composed of the phosphotyrosine binding (PTB) domain, a short linker region and the RING-type zinc finger. The PTB domain, which is also called TKB (tyrosine kinase binding) domain, is composed of three different subdomains: a four-helix bundle (4H), a calcium-binding EF hand and a divergent SH2 domain.</text>
</comment>
<dbReference type="GO" id="GO:0005886">
    <property type="term" value="C:plasma membrane"/>
    <property type="evidence" value="ECO:0007669"/>
    <property type="project" value="TreeGrafter"/>
</dbReference>
<dbReference type="PROSITE" id="PS51506">
    <property type="entry name" value="CBL_PTB"/>
    <property type="match status" value="1"/>
</dbReference>
<organism evidence="16 17">
    <name type="scientific">Exaiptasia diaphana</name>
    <name type="common">Tropical sea anemone</name>
    <name type="synonym">Aiptasia pulchella</name>
    <dbReference type="NCBI Taxonomy" id="2652724"/>
    <lineage>
        <taxon>Eukaryota</taxon>
        <taxon>Metazoa</taxon>
        <taxon>Cnidaria</taxon>
        <taxon>Anthozoa</taxon>
        <taxon>Hexacorallia</taxon>
        <taxon>Actiniaria</taxon>
        <taxon>Aiptasiidae</taxon>
        <taxon>Exaiptasia</taxon>
    </lineage>
</organism>
<dbReference type="GO" id="GO:0045121">
    <property type="term" value="C:membrane raft"/>
    <property type="evidence" value="ECO:0007669"/>
    <property type="project" value="TreeGrafter"/>
</dbReference>
<dbReference type="GeneID" id="110242011"/>
<evidence type="ECO:0000256" key="6">
    <source>
        <dbReference type="ARBA" id="ARBA00022723"/>
    </source>
</evidence>
<evidence type="ECO:0000256" key="9">
    <source>
        <dbReference type="ARBA" id="ARBA00022833"/>
    </source>
</evidence>
<reference evidence="16" key="1">
    <citation type="submission" date="2022-11" db="UniProtKB">
        <authorList>
            <consortium name="EnsemblMetazoa"/>
        </authorList>
    </citation>
    <scope>IDENTIFICATION</scope>
</reference>
<keyword evidence="4" id="KW-0963">Cytoplasm</keyword>
<dbReference type="Proteomes" id="UP000887567">
    <property type="component" value="Unplaced"/>
</dbReference>
<dbReference type="SUPFAM" id="SSF55550">
    <property type="entry name" value="SH2 domain"/>
    <property type="match status" value="1"/>
</dbReference>
<keyword evidence="6 12" id="KW-0479">Metal-binding</keyword>
<dbReference type="Pfam" id="PF02761">
    <property type="entry name" value="Cbl_N2"/>
    <property type="match status" value="1"/>
</dbReference>
<dbReference type="GO" id="GO:0001784">
    <property type="term" value="F:phosphotyrosine residue binding"/>
    <property type="evidence" value="ECO:0007669"/>
    <property type="project" value="UniProtKB-UniRule"/>
</dbReference>
<evidence type="ECO:0000256" key="7">
    <source>
        <dbReference type="ARBA" id="ARBA00022771"/>
    </source>
</evidence>
<dbReference type="Gene3D" id="1.20.930.20">
    <property type="entry name" value="Adaptor protein Cbl, N-terminal domain"/>
    <property type="match status" value="1"/>
</dbReference>
<dbReference type="InterPro" id="IPR024162">
    <property type="entry name" value="Adaptor_Cbl"/>
</dbReference>
<dbReference type="EnsemblMetazoa" id="XM_021047935.2">
    <property type="protein sequence ID" value="XP_020903594.1"/>
    <property type="gene ID" value="LOC110242011"/>
</dbReference>
<dbReference type="Gene3D" id="3.30.40.10">
    <property type="entry name" value="Zinc/RING finger domain, C3HC4 (zinc finger)"/>
    <property type="match status" value="1"/>
</dbReference>
<evidence type="ECO:0000313" key="16">
    <source>
        <dbReference type="EnsemblMetazoa" id="XP_020903594.1"/>
    </source>
</evidence>
<dbReference type="FunFam" id="1.20.930.20:FF:000001">
    <property type="entry name" value="E3 ubiquitin-protein ligase CBL"/>
    <property type="match status" value="1"/>
</dbReference>
<dbReference type="GO" id="GO:0005737">
    <property type="term" value="C:cytoplasm"/>
    <property type="evidence" value="ECO:0007669"/>
    <property type="project" value="UniProtKB-SubCell"/>
</dbReference>
<name>A0A913XFD7_EXADI</name>
<dbReference type="SUPFAM" id="SSF47668">
    <property type="entry name" value="N-terminal domain of cbl (N-cbl)"/>
    <property type="match status" value="1"/>
</dbReference>
<dbReference type="FunFam" id="1.10.238.10:FF:000022">
    <property type="entry name" value="E3 ubiquitin-protein ligase CBL"/>
    <property type="match status" value="1"/>
</dbReference>
<evidence type="ECO:0000256" key="3">
    <source>
        <dbReference type="ARBA" id="ARBA00004906"/>
    </source>
</evidence>
<dbReference type="SUPFAM" id="SSF57850">
    <property type="entry name" value="RING/U-box"/>
    <property type="match status" value="1"/>
</dbReference>
<protein>
    <recommendedName>
        <fullName evidence="12">E3 ubiquitin-protein ligase CBL</fullName>
        <ecNumber evidence="12">2.3.2.27</ecNumber>
    </recommendedName>
</protein>
<dbReference type="InterPro" id="IPR009060">
    <property type="entry name" value="UBA-like_sf"/>
</dbReference>
<comment type="function">
    <text evidence="12">E3 ubiquitin-protein ligase which accepts ubiquitin from specific E2 ubiquitin-conjugating enzymes, and transfers it to substrates, generally promoting their degradation by the proteasome.</text>
</comment>
<feature type="compositionally biased region" description="Polar residues" evidence="13">
    <location>
        <begin position="505"/>
        <end position="516"/>
    </location>
</feature>
<proteinExistence type="predicted"/>
<dbReference type="InterPro" id="IPR001841">
    <property type="entry name" value="Znf_RING"/>
</dbReference>
<dbReference type="EC" id="2.3.2.27" evidence="12"/>
<sequence>MSKIIAANGLNERQRSMAHMIGGFISRGQETARTRKSTKESEWHKMANCPPAPSRNSGFFRRIRGGLSDAFTHAVAQRLQIDKRTIEKSWKLMDKVVKLCQNQRMNLKNSPPYILDILPDSYQHLKLIMTKYDERMHILNDIEYFRIYIENLMKQSKHAIKLFKDGKEKMYDESSLNRRSLTKLSLVFSHMLTELKALFPNGTYIGEGFKVTKSDARDFWKKNFGNKTIVPWKLFRQTLHSEHAISSGLEAIALKSTIDLTCNNHISIFEFDVFSRLFQPWSHLLQNWNLLAVTHPGYCAFMTYDEVKARLMQHLNKAGSYIFRLSCTRLGQWAIGYVTPEHTILQTIPQNRSLCQALIDGAREGYYLYPDGKDQNPDLQLFLVTPPDEHIKVTEEQYELYCEMGSTFQLCKICAENDKDVRIEPCGHLMCHQCLEQWQEKGGDICPFCRSEIKDIHNIVVDPFHNDTEERAARRNNNNENSEEPPELYDDDLEYPPMSWPMTVETHSQQHHSSPTLEHRDSEKKPPPLPQRRNFITQMNCPTSPTLVVTQSSPFASPRNTPGASPRNSPWNSPKGSPFASPNVSPHASPSTSPSTSPTASPSVFRKPPPPVPPSDSDSDGSPPAIPERKYKVNEKKNKTHSGIASGKAPSKSNFNKTSAKLNYAELAYPAPDVQKTVKNKTDTSSPRVDKNHTSSQLPEYFEEEESSYDVPLPIVKQKQTHKEKTGSNKTEQNGFNNIFAQDQFDPFADDPFRGTDWPPMSNESNISVHNNLLYNMEVTGPTGKHTTRGGFSKSHSTDSVLDDSSSQNNTGSSPEISSKKHDHLPPKNKNAQNNREHVRRSWSGPAHSYSNPAYMGTFDPRHLEGSEEEQKDVLPGNNHEDDNMEFYEEDFQILEAQGYSRDAIKRALIVADNNFAMARKILKEFAQSNPNQ</sequence>
<evidence type="ECO:0000256" key="8">
    <source>
        <dbReference type="ARBA" id="ARBA00022786"/>
    </source>
</evidence>
<comment type="subcellular location">
    <subcellularLocation>
        <location evidence="2">Cytoplasm</location>
    </subcellularLocation>
</comment>
<keyword evidence="7 11" id="KW-0863">Zinc-finger</keyword>
<feature type="compositionally biased region" description="Low complexity" evidence="13">
    <location>
        <begin position="585"/>
        <end position="606"/>
    </location>
</feature>
<dbReference type="GO" id="GO:0030971">
    <property type="term" value="F:receptor tyrosine kinase binding"/>
    <property type="evidence" value="ECO:0007669"/>
    <property type="project" value="TreeGrafter"/>
</dbReference>
<dbReference type="GO" id="GO:0061630">
    <property type="term" value="F:ubiquitin protein ligase activity"/>
    <property type="evidence" value="ECO:0007669"/>
    <property type="project" value="UniProtKB-EC"/>
</dbReference>
<accession>A0A913XFD7</accession>
<dbReference type="InterPro" id="IPR015940">
    <property type="entry name" value="UBA"/>
</dbReference>
<feature type="compositionally biased region" description="Polar residues" evidence="13">
    <location>
        <begin position="794"/>
        <end position="817"/>
    </location>
</feature>
<dbReference type="Gene3D" id="3.30.505.10">
    <property type="entry name" value="SH2 domain"/>
    <property type="match status" value="1"/>
</dbReference>
<feature type="compositionally biased region" description="Basic and acidic residues" evidence="13">
    <location>
        <begin position="627"/>
        <end position="637"/>
    </location>
</feature>
<evidence type="ECO:0000256" key="10">
    <source>
        <dbReference type="ARBA" id="ARBA00022837"/>
    </source>
</evidence>
<dbReference type="FunFam" id="3.30.40.10:FF:000015">
    <property type="entry name" value="E3 ubiquitin-protein ligase CBL"/>
    <property type="match status" value="1"/>
</dbReference>
<dbReference type="GO" id="GO:0023051">
    <property type="term" value="P:regulation of signaling"/>
    <property type="evidence" value="ECO:0007669"/>
    <property type="project" value="InterPro"/>
</dbReference>
<feature type="compositionally biased region" description="Acidic residues" evidence="13">
    <location>
        <begin position="481"/>
        <end position="494"/>
    </location>
</feature>
<dbReference type="PANTHER" id="PTHR23007:SF11">
    <property type="entry name" value="E3 UBIQUITIN-PROTEIN LIGASE CBL"/>
    <property type="match status" value="1"/>
</dbReference>
<feature type="region of interest" description="Disordered" evidence="13">
    <location>
        <begin position="470"/>
        <end position="712"/>
    </location>
</feature>
<dbReference type="InterPro" id="IPR014741">
    <property type="entry name" value="Adaptor_Cbl_EF_hand-like"/>
</dbReference>
<feature type="domain" description="Cbl-PTB" evidence="15">
    <location>
        <begin position="77"/>
        <end position="381"/>
    </location>
</feature>
<dbReference type="GO" id="GO:0008270">
    <property type="term" value="F:zinc ion binding"/>
    <property type="evidence" value="ECO:0007669"/>
    <property type="project" value="UniProtKB-KW"/>
</dbReference>
<dbReference type="Gene3D" id="1.10.8.10">
    <property type="entry name" value="DNA helicase RuvA subunit, C-terminal domain"/>
    <property type="match status" value="1"/>
</dbReference>
<dbReference type="InterPro" id="IPR014742">
    <property type="entry name" value="Adaptor_Cbl_SH2-like"/>
</dbReference>
<dbReference type="RefSeq" id="XP_020903594.1">
    <property type="nucleotide sequence ID" value="XM_021047935.2"/>
</dbReference>
<keyword evidence="5 12" id="KW-0808">Transferase</keyword>
<feature type="compositionally biased region" description="Polar residues" evidence="13">
    <location>
        <begin position="651"/>
        <end position="661"/>
    </location>
</feature>